<evidence type="ECO:0000256" key="4">
    <source>
        <dbReference type="ARBA" id="ARBA00013558"/>
    </source>
</evidence>
<reference evidence="12 13" key="1">
    <citation type="submission" date="2018-03" db="EMBL/GenBank/DDBJ databases">
        <title>The draft genome of Sphingosinicella sp. GL-C-18.</title>
        <authorList>
            <person name="Liu L."/>
            <person name="Li L."/>
            <person name="Liang L."/>
            <person name="Zhang X."/>
            <person name="Wang T."/>
        </authorList>
    </citation>
    <scope>NUCLEOTIDE SEQUENCE [LARGE SCALE GENOMIC DNA]</scope>
    <source>
        <strain evidence="12 13">GL-C-18</strain>
    </source>
</reference>
<dbReference type="GO" id="GO:0046872">
    <property type="term" value="F:metal ion binding"/>
    <property type="evidence" value="ECO:0007669"/>
    <property type="project" value="UniProtKB-KW"/>
</dbReference>
<organism evidence="12 13">
    <name type="scientific">Allosphingosinicella deserti</name>
    <dbReference type="NCBI Taxonomy" id="2116704"/>
    <lineage>
        <taxon>Bacteria</taxon>
        <taxon>Pseudomonadati</taxon>
        <taxon>Pseudomonadota</taxon>
        <taxon>Alphaproteobacteria</taxon>
        <taxon>Sphingomonadales</taxon>
        <taxon>Sphingomonadaceae</taxon>
        <taxon>Allosphingosinicella</taxon>
    </lineage>
</organism>
<evidence type="ECO:0000256" key="2">
    <source>
        <dbReference type="ARBA" id="ARBA00003120"/>
    </source>
</evidence>
<evidence type="ECO:0000256" key="1">
    <source>
        <dbReference type="ARBA" id="ARBA00001933"/>
    </source>
</evidence>
<sequence>MPRRIYLDHAATTPMLPQAVAALQEACLLWANPASAHAEGRAARARLEDARRRIAAALGWDGTVVFTSGATEAIALVFDRARAKDCIVSAGEHPAILRSAPDARRIRLRRDGTLDLDDLDAALHDTERPLVAVQAVNNETGVINPLDVVATRVAAAGGLMLADCAQSAGKLPLPEADFIVVAAHKFGGPPGIGALLVKDGTRLAAIGGQEGGFRPGTVAVPSIMAFAAAAEADHGWYQHADALRARLDAAIRGAGGEVVASAAPRIPTISAYRMPGVPGASQMMQFDLAGIAVSSGSACSSGSVKTSHVLAALGMAEEEAREVIRVSFGPETTEADVDALIAEWRRLFDRRRAA</sequence>
<dbReference type="Gene3D" id="3.40.640.10">
    <property type="entry name" value="Type I PLP-dependent aspartate aminotransferase-like (Major domain)"/>
    <property type="match status" value="1"/>
</dbReference>
<dbReference type="Proteomes" id="UP000241167">
    <property type="component" value="Unassembled WGS sequence"/>
</dbReference>
<dbReference type="Pfam" id="PF00266">
    <property type="entry name" value="Aminotran_5"/>
    <property type="match status" value="1"/>
</dbReference>
<dbReference type="PANTHER" id="PTHR11601">
    <property type="entry name" value="CYSTEINE DESULFURYLASE FAMILY MEMBER"/>
    <property type="match status" value="1"/>
</dbReference>
<protein>
    <recommendedName>
        <fullName evidence="4">Cysteine desulfurase</fullName>
    </recommendedName>
</protein>
<dbReference type="PANTHER" id="PTHR11601:SF34">
    <property type="entry name" value="CYSTEINE DESULFURASE"/>
    <property type="match status" value="1"/>
</dbReference>
<gene>
    <name evidence="12" type="ORF">C7I55_12280</name>
</gene>
<dbReference type="AlphaFoldDB" id="A0A2P7QN50"/>
<keyword evidence="6" id="KW-0479">Metal-binding</keyword>
<evidence type="ECO:0000256" key="10">
    <source>
        <dbReference type="ARBA" id="ARBA00050776"/>
    </source>
</evidence>
<dbReference type="GO" id="GO:0051536">
    <property type="term" value="F:iron-sulfur cluster binding"/>
    <property type="evidence" value="ECO:0007669"/>
    <property type="project" value="UniProtKB-KW"/>
</dbReference>
<evidence type="ECO:0000256" key="9">
    <source>
        <dbReference type="ARBA" id="ARBA00023014"/>
    </source>
</evidence>
<dbReference type="EMBL" id="PXYI01000004">
    <property type="protein sequence ID" value="PSJ39394.1"/>
    <property type="molecule type" value="Genomic_DNA"/>
</dbReference>
<dbReference type="GO" id="GO:0008483">
    <property type="term" value="F:transaminase activity"/>
    <property type="evidence" value="ECO:0007669"/>
    <property type="project" value="UniProtKB-KW"/>
</dbReference>
<keyword evidence="8" id="KW-0408">Iron</keyword>
<keyword evidence="7" id="KW-0663">Pyridoxal phosphate</keyword>
<keyword evidence="5 12" id="KW-0808">Transferase</keyword>
<evidence type="ECO:0000256" key="6">
    <source>
        <dbReference type="ARBA" id="ARBA00022723"/>
    </source>
</evidence>
<evidence type="ECO:0000259" key="11">
    <source>
        <dbReference type="Pfam" id="PF00266"/>
    </source>
</evidence>
<name>A0A2P7QN50_9SPHN</name>
<dbReference type="Gene3D" id="3.90.1150.10">
    <property type="entry name" value="Aspartate Aminotransferase, domain 1"/>
    <property type="match status" value="1"/>
</dbReference>
<comment type="function">
    <text evidence="2">Catalyzes the removal of elemental sulfur atoms from cysteine to produce alanine. Seems to participate in the biosynthesis of the nitrogenase metalloclusters by providing the inorganic sulfur required for the Fe-S core formation.</text>
</comment>
<comment type="catalytic activity">
    <reaction evidence="10">
        <text>(sulfur carrier)-H + L-cysteine = (sulfur carrier)-SH + L-alanine</text>
        <dbReference type="Rhea" id="RHEA:43892"/>
        <dbReference type="Rhea" id="RHEA-COMP:14737"/>
        <dbReference type="Rhea" id="RHEA-COMP:14739"/>
        <dbReference type="ChEBI" id="CHEBI:29917"/>
        <dbReference type="ChEBI" id="CHEBI:35235"/>
        <dbReference type="ChEBI" id="CHEBI:57972"/>
        <dbReference type="ChEBI" id="CHEBI:64428"/>
        <dbReference type="EC" id="2.8.1.7"/>
    </reaction>
</comment>
<feature type="domain" description="Aminotransferase class V" evidence="11">
    <location>
        <begin position="5"/>
        <end position="340"/>
    </location>
</feature>
<comment type="cofactor">
    <cofactor evidence="1">
        <name>pyridoxal 5'-phosphate</name>
        <dbReference type="ChEBI" id="CHEBI:597326"/>
    </cofactor>
</comment>
<dbReference type="PIRSF" id="PIRSF005572">
    <property type="entry name" value="NifS"/>
    <property type="match status" value="1"/>
</dbReference>
<comment type="similarity">
    <text evidence="3">Belongs to the class-V pyridoxal-phosphate-dependent aminotransferase family. NifS/IscS subfamily.</text>
</comment>
<evidence type="ECO:0000256" key="8">
    <source>
        <dbReference type="ARBA" id="ARBA00023004"/>
    </source>
</evidence>
<dbReference type="SUPFAM" id="SSF53383">
    <property type="entry name" value="PLP-dependent transferases"/>
    <property type="match status" value="1"/>
</dbReference>
<dbReference type="InterPro" id="IPR015421">
    <property type="entry name" value="PyrdxlP-dep_Trfase_major"/>
</dbReference>
<proteinExistence type="inferred from homology"/>
<comment type="caution">
    <text evidence="12">The sequence shown here is derived from an EMBL/GenBank/DDBJ whole genome shotgun (WGS) entry which is preliminary data.</text>
</comment>
<evidence type="ECO:0000256" key="7">
    <source>
        <dbReference type="ARBA" id="ARBA00022898"/>
    </source>
</evidence>
<dbReference type="OrthoDB" id="9804366at2"/>
<dbReference type="InterPro" id="IPR000192">
    <property type="entry name" value="Aminotrans_V_dom"/>
</dbReference>
<keyword evidence="9" id="KW-0411">Iron-sulfur</keyword>
<dbReference type="Gene3D" id="1.10.260.50">
    <property type="match status" value="1"/>
</dbReference>
<evidence type="ECO:0000256" key="5">
    <source>
        <dbReference type="ARBA" id="ARBA00022679"/>
    </source>
</evidence>
<evidence type="ECO:0000256" key="3">
    <source>
        <dbReference type="ARBA" id="ARBA00006490"/>
    </source>
</evidence>
<dbReference type="InterPro" id="IPR015422">
    <property type="entry name" value="PyrdxlP-dep_Trfase_small"/>
</dbReference>
<keyword evidence="12" id="KW-0032">Aminotransferase</keyword>
<accession>A0A2P7QN50</accession>
<keyword evidence="13" id="KW-1185">Reference proteome</keyword>
<dbReference type="GO" id="GO:0031071">
    <property type="term" value="F:cysteine desulfurase activity"/>
    <property type="evidence" value="ECO:0007669"/>
    <property type="project" value="UniProtKB-EC"/>
</dbReference>
<dbReference type="InterPro" id="IPR015424">
    <property type="entry name" value="PyrdxlP-dep_Trfase"/>
</dbReference>
<evidence type="ECO:0000313" key="13">
    <source>
        <dbReference type="Proteomes" id="UP000241167"/>
    </source>
</evidence>
<evidence type="ECO:0000313" key="12">
    <source>
        <dbReference type="EMBL" id="PSJ39394.1"/>
    </source>
</evidence>
<dbReference type="InterPro" id="IPR016454">
    <property type="entry name" value="Cysteine_dSase"/>
</dbReference>